<keyword evidence="2" id="KW-0472">Membrane</keyword>
<reference evidence="3 4" key="1">
    <citation type="submission" date="2015-08" db="EMBL/GenBank/DDBJ databases">
        <title>Next Generation Sequencing and Analysis of the Genome of Puccinia sorghi L Schw, the Causal Agent of Maize Common Rust.</title>
        <authorList>
            <person name="Rochi L."/>
            <person name="Burguener G."/>
            <person name="Darino M."/>
            <person name="Turjanski A."/>
            <person name="Kreff E."/>
            <person name="Dieguez M.J."/>
            <person name="Sacco F."/>
        </authorList>
    </citation>
    <scope>NUCLEOTIDE SEQUENCE [LARGE SCALE GENOMIC DNA]</scope>
    <source>
        <strain evidence="3 4">RO10H11247</strain>
    </source>
</reference>
<comment type="caution">
    <text evidence="3">The sequence shown here is derived from an EMBL/GenBank/DDBJ whole genome shotgun (WGS) entry which is preliminary data.</text>
</comment>
<dbReference type="VEuPathDB" id="FungiDB:VP01_333g3"/>
<feature type="compositionally biased region" description="Basic and acidic residues" evidence="1">
    <location>
        <begin position="446"/>
        <end position="461"/>
    </location>
</feature>
<dbReference type="EMBL" id="LAVV01008324">
    <property type="protein sequence ID" value="KNZ53107.1"/>
    <property type="molecule type" value="Genomic_DNA"/>
</dbReference>
<keyword evidence="2" id="KW-1133">Transmembrane helix</keyword>
<accession>A0A0L6UXY5</accession>
<dbReference type="Proteomes" id="UP000037035">
    <property type="component" value="Unassembled WGS sequence"/>
</dbReference>
<evidence type="ECO:0000256" key="2">
    <source>
        <dbReference type="SAM" id="Phobius"/>
    </source>
</evidence>
<proteinExistence type="predicted"/>
<dbReference type="AlphaFoldDB" id="A0A0L6UXY5"/>
<protein>
    <submittedName>
        <fullName evidence="3">Uncharacterized protein</fullName>
    </submittedName>
</protein>
<name>A0A0L6UXY5_9BASI</name>
<evidence type="ECO:0000313" key="3">
    <source>
        <dbReference type="EMBL" id="KNZ53107.1"/>
    </source>
</evidence>
<feature type="region of interest" description="Disordered" evidence="1">
    <location>
        <begin position="440"/>
        <end position="461"/>
    </location>
</feature>
<feature type="transmembrane region" description="Helical" evidence="2">
    <location>
        <begin position="156"/>
        <end position="183"/>
    </location>
</feature>
<organism evidence="3 4">
    <name type="scientific">Puccinia sorghi</name>
    <dbReference type="NCBI Taxonomy" id="27349"/>
    <lineage>
        <taxon>Eukaryota</taxon>
        <taxon>Fungi</taxon>
        <taxon>Dikarya</taxon>
        <taxon>Basidiomycota</taxon>
        <taxon>Pucciniomycotina</taxon>
        <taxon>Pucciniomycetes</taxon>
        <taxon>Pucciniales</taxon>
        <taxon>Pucciniaceae</taxon>
        <taxon>Puccinia</taxon>
    </lineage>
</organism>
<sequence length="461" mass="51929">MKIILRVFVRRFRQLEMRKIEFVAVLGSACLDIIFQHPKRGSNDSIVTQLKTCYYIHKTTSNGLCHGASEAEFKNVYRPCLTWQSAHISSLSGVVFGAQLLGCPGLSQNTMFSLAILALDEPRPGVPIYGMAGYRVIALCIGPSPVHTGVAMDKSAFGAIFAALVLVSSPMVLGVSFIGSVIWTSRLGIWLALFGHQDTLSKCLLEQYMLQSVYHMSAMMSLAFYEKKTYVFDFHFILRFLGLVWRVQSWVENPFCDIRMTCGNLIAHMTVVMLGQPKIPTLLALNSSQLKDPVAQATALTAQKKKLNCLQQSLVESLLEKGWSKNRSFLRLSACQLQAVEQFFWQCLRCKLIPLQSGAIIHQQHQQRPHREEGLGPVPLSLGCRNTEIGQPLIGKNMVYRYMNQSLHSLNKKNKKLLSIQFMVKKYFDERKSQVNTYVESGNNGLEREGHKKNDTDEWVG</sequence>
<keyword evidence="2" id="KW-0812">Transmembrane</keyword>
<evidence type="ECO:0000313" key="4">
    <source>
        <dbReference type="Proteomes" id="UP000037035"/>
    </source>
</evidence>
<keyword evidence="4" id="KW-1185">Reference proteome</keyword>
<evidence type="ECO:0000256" key="1">
    <source>
        <dbReference type="SAM" id="MobiDB-lite"/>
    </source>
</evidence>
<gene>
    <name evidence="3" type="ORF">VP01_333g3</name>
</gene>